<evidence type="ECO:0000256" key="2">
    <source>
        <dbReference type="ARBA" id="ARBA00007886"/>
    </source>
</evidence>
<dbReference type="RefSeq" id="WP_226538981.1">
    <property type="nucleotide sequence ID" value="NZ_CP129013.1"/>
</dbReference>
<dbReference type="EMBL" id="CP129013">
    <property type="protein sequence ID" value="WLR43158.1"/>
    <property type="molecule type" value="Genomic_DNA"/>
</dbReference>
<gene>
    <name evidence="10" type="ORF">LC087_02840</name>
</gene>
<evidence type="ECO:0000256" key="5">
    <source>
        <dbReference type="ARBA" id="ARBA00023136"/>
    </source>
</evidence>
<dbReference type="PANTHER" id="PTHR35789:SF1">
    <property type="entry name" value="SPORE GERMINATION PROTEIN B3"/>
    <property type="match status" value="1"/>
</dbReference>
<comment type="similarity">
    <text evidence="2">Belongs to the GerABKC lipoprotein family.</text>
</comment>
<dbReference type="InterPro" id="IPR046953">
    <property type="entry name" value="Spore_GerAC-like_C"/>
</dbReference>
<feature type="domain" description="Spore germination protein N-terminal" evidence="9">
    <location>
        <begin position="23"/>
        <end position="188"/>
    </location>
</feature>
<evidence type="ECO:0000256" key="3">
    <source>
        <dbReference type="ARBA" id="ARBA00022544"/>
    </source>
</evidence>
<evidence type="ECO:0000313" key="11">
    <source>
        <dbReference type="Proteomes" id="UP001197974"/>
    </source>
</evidence>
<dbReference type="Proteomes" id="UP001197974">
    <property type="component" value="Chromosome"/>
</dbReference>
<dbReference type="InterPro" id="IPR008844">
    <property type="entry name" value="Spore_GerAC-like"/>
</dbReference>
<comment type="subcellular location">
    <subcellularLocation>
        <location evidence="1">Membrane</location>
        <topology evidence="1">Lipid-anchor</topology>
    </subcellularLocation>
</comment>
<evidence type="ECO:0000256" key="6">
    <source>
        <dbReference type="ARBA" id="ARBA00023139"/>
    </source>
</evidence>
<keyword evidence="5" id="KW-0472">Membrane</keyword>
<evidence type="ECO:0000313" key="10">
    <source>
        <dbReference type="EMBL" id="WLR43158.1"/>
    </source>
</evidence>
<dbReference type="InterPro" id="IPR038501">
    <property type="entry name" value="Spore_GerAC_C_sf"/>
</dbReference>
<sequence>MKKICLLLFICLLLLTSCLQVSYIEKVGVVTTFGYDLMEDGERLRGTAVTFQFDPTRQDISQTLFGMANTSKGVREMMNASTSYRLVPGQLQVVIFGQPLAEEGVFELVDTEIRDAKVGTTIHLSVSETSAENILTTKVMGSSINIGEYINRLLEQNIKIENVISSTLHEFLQNYYTVGIDPTMPILSTDKEVIKFVGTALFKKDQFVSSIDSRQSLYLKMLKKPLKSGTIEVVIPREKLKSIITSQGEEEENVNITLANEKSKTKIKVKKQQTPAFELQTSLRARLIEISAELDVSNPKTIPTLQKEISKAVKKQLTETIKIVQESNTDPVGFGIHYKSDTRNVNLTEKEWRSLYEDASFSTSVKLEIDSTGVID</sequence>
<protein>
    <submittedName>
        <fullName evidence="10">Ger(X)C family spore germination protein</fullName>
    </submittedName>
</protein>
<feature type="domain" description="Spore germination GerAC-like C-terminal" evidence="8">
    <location>
        <begin position="198"/>
        <end position="373"/>
    </location>
</feature>
<keyword evidence="3" id="KW-0309">Germination</keyword>
<proteinExistence type="inferred from homology"/>
<evidence type="ECO:0000256" key="7">
    <source>
        <dbReference type="ARBA" id="ARBA00023288"/>
    </source>
</evidence>
<evidence type="ECO:0000256" key="1">
    <source>
        <dbReference type="ARBA" id="ARBA00004635"/>
    </source>
</evidence>
<keyword evidence="6" id="KW-0564">Palmitate</keyword>
<evidence type="ECO:0000256" key="4">
    <source>
        <dbReference type="ARBA" id="ARBA00022729"/>
    </source>
</evidence>
<dbReference type="PANTHER" id="PTHR35789">
    <property type="entry name" value="SPORE GERMINATION PROTEIN B3"/>
    <property type="match status" value="1"/>
</dbReference>
<dbReference type="PROSITE" id="PS51257">
    <property type="entry name" value="PROKAR_LIPOPROTEIN"/>
    <property type="match status" value="1"/>
</dbReference>
<dbReference type="InterPro" id="IPR057336">
    <property type="entry name" value="GerAC_N"/>
</dbReference>
<dbReference type="Pfam" id="PF05504">
    <property type="entry name" value="Spore_GerAC"/>
    <property type="match status" value="1"/>
</dbReference>
<name>A0ABY9JXU7_9BACI</name>
<keyword evidence="7" id="KW-0449">Lipoprotein</keyword>
<keyword evidence="11" id="KW-1185">Reference proteome</keyword>
<keyword evidence="4" id="KW-0732">Signal</keyword>
<accession>A0ABY9JXU7</accession>
<organism evidence="10 11">
    <name type="scientific">Bacillus carboniphilus</name>
    <dbReference type="NCBI Taxonomy" id="86663"/>
    <lineage>
        <taxon>Bacteria</taxon>
        <taxon>Bacillati</taxon>
        <taxon>Bacillota</taxon>
        <taxon>Bacilli</taxon>
        <taxon>Bacillales</taxon>
        <taxon>Bacillaceae</taxon>
        <taxon>Bacillus</taxon>
    </lineage>
</organism>
<evidence type="ECO:0000259" key="8">
    <source>
        <dbReference type="Pfam" id="PF05504"/>
    </source>
</evidence>
<dbReference type="Pfam" id="PF25198">
    <property type="entry name" value="Spore_GerAC_N"/>
    <property type="match status" value="1"/>
</dbReference>
<dbReference type="NCBIfam" id="TIGR02887">
    <property type="entry name" value="spore_ger_x_C"/>
    <property type="match status" value="1"/>
</dbReference>
<dbReference type="Gene3D" id="3.30.300.210">
    <property type="entry name" value="Nutrient germinant receptor protein C, domain 3"/>
    <property type="match status" value="1"/>
</dbReference>
<reference evidence="10 11" key="1">
    <citation type="submission" date="2023-06" db="EMBL/GenBank/DDBJ databases">
        <title>Five Gram-positive bacteria isolated from mangrove sediments in Shenzhen, Guangdong, China.</title>
        <authorList>
            <person name="Yu S."/>
            <person name="Zheng W."/>
            <person name="Huang Y."/>
        </authorList>
    </citation>
    <scope>NUCLEOTIDE SEQUENCE [LARGE SCALE GENOMIC DNA]</scope>
    <source>
        <strain evidence="10 11">SaN35-3</strain>
    </source>
</reference>
<evidence type="ECO:0000259" key="9">
    <source>
        <dbReference type="Pfam" id="PF25198"/>
    </source>
</evidence>